<organism evidence="1 2">
    <name type="scientific">Psychroflexus salarius</name>
    <dbReference type="NCBI Taxonomy" id="1155689"/>
    <lineage>
        <taxon>Bacteria</taxon>
        <taxon>Pseudomonadati</taxon>
        <taxon>Bacteroidota</taxon>
        <taxon>Flavobacteriia</taxon>
        <taxon>Flavobacteriales</taxon>
        <taxon>Flavobacteriaceae</taxon>
        <taxon>Psychroflexus</taxon>
    </lineage>
</organism>
<dbReference type="RefSeq" id="WP_073191966.1">
    <property type="nucleotide sequence ID" value="NZ_FQTW01000002.1"/>
</dbReference>
<evidence type="ECO:0000313" key="2">
    <source>
        <dbReference type="Proteomes" id="UP000184462"/>
    </source>
</evidence>
<dbReference type="AlphaFoldDB" id="A0A1M4TUX0"/>
<accession>A0A1M4TUX0</accession>
<reference evidence="1 2" key="1">
    <citation type="submission" date="2016-11" db="EMBL/GenBank/DDBJ databases">
        <authorList>
            <person name="Jaros S."/>
            <person name="Januszkiewicz K."/>
            <person name="Wedrychowicz H."/>
        </authorList>
    </citation>
    <scope>NUCLEOTIDE SEQUENCE [LARGE SCALE GENOMIC DNA]</scope>
    <source>
        <strain evidence="1 2">DSM 25661</strain>
    </source>
</reference>
<dbReference type="EMBL" id="FQTW01000002">
    <property type="protein sequence ID" value="SHE48281.1"/>
    <property type="molecule type" value="Genomic_DNA"/>
</dbReference>
<protein>
    <submittedName>
        <fullName evidence="1">Uncharacterized protein</fullName>
    </submittedName>
</protein>
<sequence>MKTLLIITAFISFNFNAVEQDRDCEAEASRIYDFAIYQGATPAQAFIRSSRWRSSCNLDNSTGQITAPNIGE</sequence>
<keyword evidence="2" id="KW-1185">Reference proteome</keyword>
<name>A0A1M4TUX0_9FLAO</name>
<gene>
    <name evidence="1" type="ORF">SAMN05444278_10237</name>
</gene>
<proteinExistence type="predicted"/>
<dbReference type="STRING" id="1155689.SAMN05444278_10237"/>
<evidence type="ECO:0000313" key="1">
    <source>
        <dbReference type="EMBL" id="SHE48281.1"/>
    </source>
</evidence>
<dbReference type="Proteomes" id="UP000184462">
    <property type="component" value="Unassembled WGS sequence"/>
</dbReference>